<proteinExistence type="predicted"/>
<protein>
    <submittedName>
        <fullName evidence="1">Uncharacterized protein</fullName>
    </submittedName>
</protein>
<organism evidence="1 2">
    <name type="scientific">Caenorhabditis japonica</name>
    <dbReference type="NCBI Taxonomy" id="281687"/>
    <lineage>
        <taxon>Eukaryota</taxon>
        <taxon>Metazoa</taxon>
        <taxon>Ecdysozoa</taxon>
        <taxon>Nematoda</taxon>
        <taxon>Chromadorea</taxon>
        <taxon>Rhabditida</taxon>
        <taxon>Rhabditina</taxon>
        <taxon>Rhabditomorpha</taxon>
        <taxon>Rhabditoidea</taxon>
        <taxon>Rhabditidae</taxon>
        <taxon>Peloderinae</taxon>
        <taxon>Caenorhabditis</taxon>
    </lineage>
</organism>
<accession>A0A8R1IMP7</accession>
<keyword evidence="2" id="KW-1185">Reference proteome</keyword>
<dbReference type="AlphaFoldDB" id="A0A8R1IMP7"/>
<reference evidence="2" key="1">
    <citation type="submission" date="2010-08" db="EMBL/GenBank/DDBJ databases">
        <authorList>
            <consortium name="Caenorhabditis japonica Sequencing Consortium"/>
            <person name="Wilson R.K."/>
        </authorList>
    </citation>
    <scope>NUCLEOTIDE SEQUENCE [LARGE SCALE GENOMIC DNA]</scope>
    <source>
        <strain evidence="2">DF5081</strain>
    </source>
</reference>
<name>A0A8R1IMP7_CAEJA</name>
<dbReference type="EnsemblMetazoa" id="CJA37868.1">
    <property type="protein sequence ID" value="CJA37868.1"/>
    <property type="gene ID" value="WBGene00213715"/>
</dbReference>
<reference evidence="1" key="2">
    <citation type="submission" date="2022-06" db="UniProtKB">
        <authorList>
            <consortium name="EnsemblMetazoa"/>
        </authorList>
    </citation>
    <scope>IDENTIFICATION</scope>
    <source>
        <strain evidence="1">DF5081</strain>
    </source>
</reference>
<evidence type="ECO:0000313" key="2">
    <source>
        <dbReference type="Proteomes" id="UP000005237"/>
    </source>
</evidence>
<dbReference type="Proteomes" id="UP000005237">
    <property type="component" value="Unassembled WGS sequence"/>
</dbReference>
<sequence>MATAVWIGSKSVSFLSLCPFPDENLWGLFVCFLQLRRGRKRVRVREFIMRVQSDTNPLLSTSCVFMTARVDLTSSAKKEEANGKVASLPVLGKLEGGAKFERELV</sequence>
<evidence type="ECO:0000313" key="1">
    <source>
        <dbReference type="EnsemblMetazoa" id="CJA37868.1"/>
    </source>
</evidence>